<dbReference type="EMBL" id="JACRUJ010000002">
    <property type="protein sequence ID" value="MBC5841278.1"/>
    <property type="molecule type" value="Genomic_DNA"/>
</dbReference>
<dbReference type="InterPro" id="IPR011990">
    <property type="entry name" value="TPR-like_helical_dom_sf"/>
</dbReference>
<keyword evidence="3" id="KW-1185">Reference proteome</keyword>
<feature type="transmembrane region" description="Helical" evidence="1">
    <location>
        <begin position="29"/>
        <end position="55"/>
    </location>
</feature>
<name>A0ABR7J6X2_9FLAO</name>
<dbReference type="Gene3D" id="1.25.40.10">
    <property type="entry name" value="Tetratricopeptide repeat domain"/>
    <property type="match status" value="1"/>
</dbReference>
<protein>
    <submittedName>
        <fullName evidence="2">DUF2892 domain-containing protein</fullName>
    </submittedName>
</protein>
<sequence length="171" mass="19748">MLNKNIKLIIAGLIVIVSIWQFTENNIGNGIFLLLLTAFPIFLYFKNEFILLAFLKLRKQDFEGAKKWLSFIKKPETALVQKQQGYYNYLHGIMLAQTNINQAEKYFKKAIQLGLSMDMDLAVAKLNLAGVAMSRRRKLEATALLNEAKKLDKQNMLKEQITMMKDQMKKI</sequence>
<reference evidence="2 3" key="1">
    <citation type="submission" date="2020-08" db="EMBL/GenBank/DDBJ databases">
        <title>Description of novel Flavobacterium F-380 isolate.</title>
        <authorList>
            <person name="Saticioglu I.B."/>
            <person name="Duman M."/>
            <person name="Altun S."/>
        </authorList>
    </citation>
    <scope>NUCLEOTIDE SEQUENCE [LARGE SCALE GENOMIC DNA]</scope>
    <source>
        <strain evidence="2 3">F-380</strain>
    </source>
</reference>
<keyword evidence="1" id="KW-0812">Transmembrane</keyword>
<dbReference type="RefSeq" id="WP_187009868.1">
    <property type="nucleotide sequence ID" value="NZ_JACRUI010000002.1"/>
</dbReference>
<keyword evidence="1" id="KW-1133">Transmembrane helix</keyword>
<evidence type="ECO:0000256" key="1">
    <source>
        <dbReference type="SAM" id="Phobius"/>
    </source>
</evidence>
<gene>
    <name evidence="2" type="ORF">H8R23_07645</name>
</gene>
<dbReference type="Proteomes" id="UP000629963">
    <property type="component" value="Unassembled WGS sequence"/>
</dbReference>
<keyword evidence="1" id="KW-0472">Membrane</keyword>
<evidence type="ECO:0000313" key="2">
    <source>
        <dbReference type="EMBL" id="MBC5841278.1"/>
    </source>
</evidence>
<organism evidence="2 3">
    <name type="scientific">Flavobacterium kayseriense</name>
    <dbReference type="NCBI Taxonomy" id="2764714"/>
    <lineage>
        <taxon>Bacteria</taxon>
        <taxon>Pseudomonadati</taxon>
        <taxon>Bacteroidota</taxon>
        <taxon>Flavobacteriia</taxon>
        <taxon>Flavobacteriales</taxon>
        <taxon>Flavobacteriaceae</taxon>
        <taxon>Flavobacterium</taxon>
    </lineage>
</organism>
<proteinExistence type="predicted"/>
<accession>A0ABR7J6X2</accession>
<dbReference type="SUPFAM" id="SSF81901">
    <property type="entry name" value="HCP-like"/>
    <property type="match status" value="1"/>
</dbReference>
<evidence type="ECO:0000313" key="3">
    <source>
        <dbReference type="Proteomes" id="UP000629963"/>
    </source>
</evidence>
<comment type="caution">
    <text evidence="2">The sequence shown here is derived from an EMBL/GenBank/DDBJ whole genome shotgun (WGS) entry which is preliminary data.</text>
</comment>
<feature type="transmembrane region" description="Helical" evidence="1">
    <location>
        <begin position="7"/>
        <end position="23"/>
    </location>
</feature>